<evidence type="ECO:0000313" key="2">
    <source>
        <dbReference type="EMBL" id="MDP9865583.1"/>
    </source>
</evidence>
<sequence>MTLDDRLWGVLETSHFLRVPVATLYQWRHLGTGPESHKVGRHIRYLPEDVVAWVRRQP</sequence>
<comment type="caution">
    <text evidence="2">The sequence shown here is derived from an EMBL/GenBank/DDBJ whole genome shotgun (WGS) entry which is preliminary data.</text>
</comment>
<reference evidence="2 3" key="1">
    <citation type="submission" date="2023-07" db="EMBL/GenBank/DDBJ databases">
        <title>Sequencing the genomes of 1000 actinobacteria strains.</title>
        <authorList>
            <person name="Klenk H.-P."/>
        </authorList>
    </citation>
    <scope>NUCLEOTIDE SEQUENCE [LARGE SCALE GENOMIC DNA]</scope>
    <source>
        <strain evidence="2 3">DSM 44109</strain>
    </source>
</reference>
<dbReference type="GO" id="GO:0003677">
    <property type="term" value="F:DNA binding"/>
    <property type="evidence" value="ECO:0007669"/>
    <property type="project" value="UniProtKB-KW"/>
</dbReference>
<dbReference type="InterPro" id="IPR009061">
    <property type="entry name" value="DNA-bd_dom_put_sf"/>
</dbReference>
<feature type="domain" description="Helix-turn-helix" evidence="1">
    <location>
        <begin position="12"/>
        <end position="57"/>
    </location>
</feature>
<name>A0ABT9R8V2_9ACTN</name>
<evidence type="ECO:0000313" key="3">
    <source>
        <dbReference type="Proteomes" id="UP001230426"/>
    </source>
</evidence>
<dbReference type="EMBL" id="JAUSRB010000002">
    <property type="protein sequence ID" value="MDP9865583.1"/>
    <property type="molecule type" value="Genomic_DNA"/>
</dbReference>
<protein>
    <submittedName>
        <fullName evidence="2">DNA-binding transcriptional regulator AlpA</fullName>
    </submittedName>
</protein>
<organism evidence="2 3">
    <name type="scientific">Streptosporangium brasiliense</name>
    <dbReference type="NCBI Taxonomy" id="47480"/>
    <lineage>
        <taxon>Bacteria</taxon>
        <taxon>Bacillati</taxon>
        <taxon>Actinomycetota</taxon>
        <taxon>Actinomycetes</taxon>
        <taxon>Streptosporangiales</taxon>
        <taxon>Streptosporangiaceae</taxon>
        <taxon>Streptosporangium</taxon>
    </lineage>
</organism>
<proteinExistence type="predicted"/>
<gene>
    <name evidence="2" type="ORF">J2S55_004849</name>
</gene>
<dbReference type="Proteomes" id="UP001230426">
    <property type="component" value="Unassembled WGS sequence"/>
</dbReference>
<keyword evidence="3" id="KW-1185">Reference proteome</keyword>
<dbReference type="SUPFAM" id="SSF46955">
    <property type="entry name" value="Putative DNA-binding domain"/>
    <property type="match status" value="1"/>
</dbReference>
<dbReference type="InterPro" id="IPR041657">
    <property type="entry name" value="HTH_17"/>
</dbReference>
<keyword evidence="2" id="KW-0238">DNA-binding</keyword>
<evidence type="ECO:0000259" key="1">
    <source>
        <dbReference type="Pfam" id="PF12728"/>
    </source>
</evidence>
<accession>A0ABT9R8V2</accession>
<dbReference type="RefSeq" id="WP_306865152.1">
    <property type="nucleotide sequence ID" value="NZ_JAUSRB010000002.1"/>
</dbReference>
<dbReference type="Pfam" id="PF12728">
    <property type="entry name" value="HTH_17"/>
    <property type="match status" value="1"/>
</dbReference>